<gene>
    <name evidence="10" type="ORF">CCS01_31990</name>
</gene>
<organism evidence="10 11">
    <name type="scientific">Rhodopila globiformis</name>
    <name type="common">Rhodopseudomonas globiformis</name>
    <dbReference type="NCBI Taxonomy" id="1071"/>
    <lineage>
        <taxon>Bacteria</taxon>
        <taxon>Pseudomonadati</taxon>
        <taxon>Pseudomonadota</taxon>
        <taxon>Alphaproteobacteria</taxon>
        <taxon>Acetobacterales</taxon>
        <taxon>Acetobacteraceae</taxon>
        <taxon>Rhodopila</taxon>
    </lineage>
</organism>
<evidence type="ECO:0000313" key="10">
    <source>
        <dbReference type="EMBL" id="PPQ25789.1"/>
    </source>
</evidence>
<dbReference type="RefSeq" id="WP_104523414.1">
    <property type="nucleotide sequence ID" value="NZ_NHRY01000277.1"/>
</dbReference>
<dbReference type="OrthoDB" id="9784671at2"/>
<comment type="caution">
    <text evidence="10">The sequence shown here is derived from an EMBL/GenBank/DDBJ whole genome shotgun (WGS) entry which is preliminary data.</text>
</comment>
<dbReference type="Gene3D" id="3.40.1710.10">
    <property type="entry name" value="abc type-2 transporter like domain"/>
    <property type="match status" value="1"/>
</dbReference>
<feature type="transmembrane region" description="Helical" evidence="8">
    <location>
        <begin position="282"/>
        <end position="301"/>
    </location>
</feature>
<keyword evidence="3" id="KW-0813">Transport</keyword>
<dbReference type="GO" id="GO:0140359">
    <property type="term" value="F:ABC-type transporter activity"/>
    <property type="evidence" value="ECO:0007669"/>
    <property type="project" value="InterPro"/>
</dbReference>
<dbReference type="EMBL" id="NHRY01000277">
    <property type="protein sequence ID" value="PPQ25789.1"/>
    <property type="molecule type" value="Genomic_DNA"/>
</dbReference>
<proteinExistence type="inferred from homology"/>
<accession>A0A2S6MTV7</accession>
<dbReference type="PANTHER" id="PTHR30294">
    <property type="entry name" value="MEMBRANE COMPONENT OF ABC TRANSPORTER YHHJ-RELATED"/>
    <property type="match status" value="1"/>
</dbReference>
<dbReference type="Pfam" id="PF12698">
    <property type="entry name" value="ABC2_membrane_3"/>
    <property type="match status" value="1"/>
</dbReference>
<comment type="similarity">
    <text evidence="2">Belongs to the ABC-2 integral membrane protein family.</text>
</comment>
<keyword evidence="5 8" id="KW-0812">Transmembrane</keyword>
<evidence type="ECO:0000256" key="2">
    <source>
        <dbReference type="ARBA" id="ARBA00007783"/>
    </source>
</evidence>
<evidence type="ECO:0000256" key="3">
    <source>
        <dbReference type="ARBA" id="ARBA00022448"/>
    </source>
</evidence>
<feature type="domain" description="ABC transmembrane type-2" evidence="9">
    <location>
        <begin position="133"/>
        <end position="364"/>
    </location>
</feature>
<evidence type="ECO:0000259" key="9">
    <source>
        <dbReference type="PROSITE" id="PS51012"/>
    </source>
</evidence>
<keyword evidence="7 8" id="KW-0472">Membrane</keyword>
<dbReference type="InterPro" id="IPR051449">
    <property type="entry name" value="ABC-2_transporter_component"/>
</dbReference>
<sequence>MLRRILALLAKELVALWKDRKTRFVILVPPLVQVMVFAYAATYDVKDVALGIWNEDAGAQSAELVRRFAGSPAFHVVAMPQSPAQAAEAIDSKRVAVVLHLPQNFSAAILARRAAQAQLLIDARRSNTALMVQGYAQTIVNQYAADLAPTRNPPIVVLTRDWFNPNLESQWFILPGLVCVVSMLMAMLISALSLARERELGTFEQLLVTPLRPAEILLGKALPGMIVGLIDANIVIAAALLWFRVPFLGNMPLLQGMLLVYMLAGVGNGLVISSIARTQQQAMLGVFLIASPMVVLSGYAAPVENMPPLVAFVGQVDPIRWMLVIARGLFLQDMPAWLVLQTAVPLLLIALTAFGIAWVAVRRVVT</sequence>
<dbReference type="InterPro" id="IPR047817">
    <property type="entry name" value="ABC2_TM_bact-type"/>
</dbReference>
<dbReference type="PROSITE" id="PS51012">
    <property type="entry name" value="ABC_TM2"/>
    <property type="match status" value="1"/>
</dbReference>
<protein>
    <recommendedName>
        <fullName evidence="9">ABC transmembrane type-2 domain-containing protein</fullName>
    </recommendedName>
</protein>
<dbReference type="AlphaFoldDB" id="A0A2S6MTV7"/>
<feature type="transmembrane region" description="Helical" evidence="8">
    <location>
        <begin position="216"/>
        <end position="242"/>
    </location>
</feature>
<evidence type="ECO:0000256" key="6">
    <source>
        <dbReference type="ARBA" id="ARBA00022989"/>
    </source>
</evidence>
<keyword evidence="4" id="KW-1003">Cell membrane</keyword>
<evidence type="ECO:0000256" key="4">
    <source>
        <dbReference type="ARBA" id="ARBA00022475"/>
    </source>
</evidence>
<keyword evidence="6 8" id="KW-1133">Transmembrane helix</keyword>
<reference evidence="10 11" key="1">
    <citation type="journal article" date="2018" name="Arch. Microbiol.">
        <title>New insights into the metabolic potential of the phototrophic purple bacterium Rhodopila globiformis DSM 161(T) from its draft genome sequence and evidence for a vanadium-dependent nitrogenase.</title>
        <authorList>
            <person name="Imhoff J.F."/>
            <person name="Rahn T."/>
            <person name="Kunzel S."/>
            <person name="Neulinger S.C."/>
        </authorList>
    </citation>
    <scope>NUCLEOTIDE SEQUENCE [LARGE SCALE GENOMIC DNA]</scope>
    <source>
        <strain evidence="10 11">DSM 161</strain>
    </source>
</reference>
<evidence type="ECO:0000313" key="11">
    <source>
        <dbReference type="Proteomes" id="UP000239724"/>
    </source>
</evidence>
<dbReference type="InterPro" id="IPR013525">
    <property type="entry name" value="ABC2_TM"/>
</dbReference>
<feature type="transmembrane region" description="Helical" evidence="8">
    <location>
        <begin position="254"/>
        <end position="275"/>
    </location>
</feature>
<feature type="transmembrane region" description="Helical" evidence="8">
    <location>
        <begin position="171"/>
        <end position="195"/>
    </location>
</feature>
<evidence type="ECO:0000256" key="5">
    <source>
        <dbReference type="ARBA" id="ARBA00022692"/>
    </source>
</evidence>
<comment type="subcellular location">
    <subcellularLocation>
        <location evidence="1">Cell membrane</location>
        <topology evidence="1">Multi-pass membrane protein</topology>
    </subcellularLocation>
</comment>
<dbReference type="GO" id="GO:0005886">
    <property type="term" value="C:plasma membrane"/>
    <property type="evidence" value="ECO:0007669"/>
    <property type="project" value="UniProtKB-SubCell"/>
</dbReference>
<feature type="transmembrane region" description="Helical" evidence="8">
    <location>
        <begin position="21"/>
        <end position="41"/>
    </location>
</feature>
<evidence type="ECO:0000256" key="7">
    <source>
        <dbReference type="ARBA" id="ARBA00023136"/>
    </source>
</evidence>
<feature type="transmembrane region" description="Helical" evidence="8">
    <location>
        <begin position="336"/>
        <end position="361"/>
    </location>
</feature>
<dbReference type="Proteomes" id="UP000239724">
    <property type="component" value="Unassembled WGS sequence"/>
</dbReference>
<evidence type="ECO:0000256" key="8">
    <source>
        <dbReference type="SAM" id="Phobius"/>
    </source>
</evidence>
<dbReference type="PANTHER" id="PTHR30294:SF44">
    <property type="entry name" value="MULTIDRUG ABC TRANSPORTER PERMEASE YBHR-RELATED"/>
    <property type="match status" value="1"/>
</dbReference>
<keyword evidence="11" id="KW-1185">Reference proteome</keyword>
<evidence type="ECO:0000256" key="1">
    <source>
        <dbReference type="ARBA" id="ARBA00004651"/>
    </source>
</evidence>
<name>A0A2S6MTV7_RHOGL</name>